<feature type="compositionally biased region" description="Acidic residues" evidence="2">
    <location>
        <begin position="672"/>
        <end position="685"/>
    </location>
</feature>
<dbReference type="PROSITE" id="PS50195">
    <property type="entry name" value="PX"/>
    <property type="match status" value="1"/>
</dbReference>
<feature type="region of interest" description="Disordered" evidence="2">
    <location>
        <begin position="525"/>
        <end position="572"/>
    </location>
</feature>
<name>A0A078BA66_STYLE</name>
<dbReference type="PROSITE" id="PS50082">
    <property type="entry name" value="WD_REPEATS_2"/>
    <property type="match status" value="1"/>
</dbReference>
<gene>
    <name evidence="4" type="primary">Contig16428.g17494</name>
    <name evidence="4" type="ORF">STYLEM_20463</name>
</gene>
<protein>
    <submittedName>
        <fullName evidence="4">Px domain containing protein</fullName>
    </submittedName>
</protein>
<dbReference type="Proteomes" id="UP000039865">
    <property type="component" value="Unassembled WGS sequence"/>
</dbReference>
<dbReference type="PANTHER" id="PTHR46189">
    <property type="entry name" value="LD41958P"/>
    <property type="match status" value="1"/>
</dbReference>
<proteinExistence type="predicted"/>
<evidence type="ECO:0000256" key="1">
    <source>
        <dbReference type="PROSITE-ProRule" id="PRU00221"/>
    </source>
</evidence>
<evidence type="ECO:0000256" key="2">
    <source>
        <dbReference type="SAM" id="MobiDB-lite"/>
    </source>
</evidence>
<dbReference type="SUPFAM" id="SSF64268">
    <property type="entry name" value="PX domain"/>
    <property type="match status" value="1"/>
</dbReference>
<dbReference type="OrthoDB" id="290967at2759"/>
<dbReference type="Gene3D" id="2.130.10.10">
    <property type="entry name" value="YVTN repeat-like/Quinoprotein amine dehydrogenase"/>
    <property type="match status" value="1"/>
</dbReference>
<feature type="compositionally biased region" description="Low complexity" evidence="2">
    <location>
        <begin position="527"/>
        <end position="552"/>
    </location>
</feature>
<keyword evidence="5" id="KW-1185">Reference proteome</keyword>
<dbReference type="EMBL" id="CCKQ01019288">
    <property type="protein sequence ID" value="CDW91309.1"/>
    <property type="molecule type" value="Genomic_DNA"/>
</dbReference>
<organism evidence="4 5">
    <name type="scientific">Stylonychia lemnae</name>
    <name type="common">Ciliate</name>
    <dbReference type="NCBI Taxonomy" id="5949"/>
    <lineage>
        <taxon>Eukaryota</taxon>
        <taxon>Sar</taxon>
        <taxon>Alveolata</taxon>
        <taxon>Ciliophora</taxon>
        <taxon>Intramacronucleata</taxon>
        <taxon>Spirotrichea</taxon>
        <taxon>Stichotrichia</taxon>
        <taxon>Sporadotrichida</taxon>
        <taxon>Oxytrichidae</taxon>
        <taxon>Stylonychinae</taxon>
        <taxon>Stylonychia</taxon>
    </lineage>
</organism>
<evidence type="ECO:0000313" key="4">
    <source>
        <dbReference type="EMBL" id="CDW91309.1"/>
    </source>
</evidence>
<dbReference type="Pfam" id="PF00400">
    <property type="entry name" value="WD40"/>
    <property type="match status" value="2"/>
</dbReference>
<keyword evidence="1" id="KW-0853">WD repeat</keyword>
<dbReference type="InterPro" id="IPR036322">
    <property type="entry name" value="WD40_repeat_dom_sf"/>
</dbReference>
<dbReference type="InterPro" id="IPR001680">
    <property type="entry name" value="WD40_rpt"/>
</dbReference>
<dbReference type="GO" id="GO:0005769">
    <property type="term" value="C:early endosome"/>
    <property type="evidence" value="ECO:0007669"/>
    <property type="project" value="TreeGrafter"/>
</dbReference>
<accession>A0A078BA66</accession>
<dbReference type="InterPro" id="IPR015943">
    <property type="entry name" value="WD40/YVTN_repeat-like_dom_sf"/>
</dbReference>
<dbReference type="OMA" id="AWWSIES"/>
<dbReference type="InterPro" id="IPR042234">
    <property type="entry name" value="WDFY1/WDFY2"/>
</dbReference>
<dbReference type="SUPFAM" id="SSF50978">
    <property type="entry name" value="WD40 repeat-like"/>
    <property type="match status" value="1"/>
</dbReference>
<feature type="region of interest" description="Disordered" evidence="2">
    <location>
        <begin position="624"/>
        <end position="685"/>
    </location>
</feature>
<dbReference type="SMART" id="SM00320">
    <property type="entry name" value="WD40"/>
    <property type="match status" value="5"/>
</dbReference>
<evidence type="ECO:0000259" key="3">
    <source>
        <dbReference type="PROSITE" id="PS50195"/>
    </source>
</evidence>
<dbReference type="InterPro" id="IPR001683">
    <property type="entry name" value="PX_dom"/>
</dbReference>
<sequence length="685" mass="79935">MVETHQSTSLIFSKNIQELIVVLPIYEERLDKGKPAVFYKIVVKIGSRSWELWKRYSQFDQLDADLRAKYPQLPKLPGKTFFKIKANENLSKRREELHHYLQDLVNRQDMRTNPHFRLFLELDTQLPESVVNTPVKVAEFSELNLGGRDMLYIKEENLMFIAMSDMNITSRLDAYLTNFSFPWEKSTQQTDNYVGVGAICVYKVTQDKDDQWVFERMWTKTFPSQTNVLYWCNDMEVLFVGLDSGRIHQFKIPKEYNYMRFQENEVLKSHNKRVMGLAADKTFGYVYSVAEDGRFKVTEIHGHSVVHDLQPGKSALKQMIYQANKALFIMADAEGYIYIYNQNHHPPELLVKMQSQSQACIRGLCVSNGGSYLVGGGQDGSLSVFEINKPRSERFTKQIAHFQGKPGCRCIIWRERNREIITANQDGMITVWSAKEGHPIYVFQAHGGPITQLIWMEDKQQLISCSKDKSIKIWQLPIIWYDEESIKKKVQEEENKSKQLAKDLTEKVTIDQKATKEKEVIQVQAKQTAPQKQNLQQQQQPPRQQYTQPEPQYDQDGNQIYPLDGDQGDNQYQNYAQYEDPLSQNYHQYEEQNYQNQYQGYDADQEHQYEEVLDNQQQINYYNDGQQQTQKEDDMISPGSLVSANKEENSTINTAQQKEKTPTKKPVQTTYQDDEDDDDLTGWNR</sequence>
<dbReference type="PROSITE" id="PS50294">
    <property type="entry name" value="WD_REPEATS_REGION"/>
    <property type="match status" value="1"/>
</dbReference>
<dbReference type="CDD" id="cd06093">
    <property type="entry name" value="PX_domain"/>
    <property type="match status" value="1"/>
</dbReference>
<dbReference type="InParanoid" id="A0A078BA66"/>
<dbReference type="InterPro" id="IPR036871">
    <property type="entry name" value="PX_dom_sf"/>
</dbReference>
<dbReference type="Gene3D" id="3.30.1520.10">
    <property type="entry name" value="Phox-like domain"/>
    <property type="match status" value="1"/>
</dbReference>
<dbReference type="PANTHER" id="PTHR46189:SF1">
    <property type="entry name" value="LD41958P"/>
    <property type="match status" value="1"/>
</dbReference>
<dbReference type="SMART" id="SM00312">
    <property type="entry name" value="PX"/>
    <property type="match status" value="1"/>
</dbReference>
<dbReference type="AlphaFoldDB" id="A0A078BA66"/>
<dbReference type="Pfam" id="PF00787">
    <property type="entry name" value="PX"/>
    <property type="match status" value="1"/>
</dbReference>
<reference evidence="4 5" key="1">
    <citation type="submission" date="2014-06" db="EMBL/GenBank/DDBJ databases">
        <authorList>
            <person name="Swart Estienne"/>
        </authorList>
    </citation>
    <scope>NUCLEOTIDE SEQUENCE [LARGE SCALE GENOMIC DNA]</scope>
    <source>
        <strain evidence="4 5">130c</strain>
    </source>
</reference>
<dbReference type="GO" id="GO:0035091">
    <property type="term" value="F:phosphatidylinositol binding"/>
    <property type="evidence" value="ECO:0007669"/>
    <property type="project" value="InterPro"/>
</dbReference>
<feature type="domain" description="PX" evidence="3">
    <location>
        <begin position="17"/>
        <end position="126"/>
    </location>
</feature>
<feature type="repeat" description="WD" evidence="1">
    <location>
        <begin position="443"/>
        <end position="476"/>
    </location>
</feature>
<evidence type="ECO:0000313" key="5">
    <source>
        <dbReference type="Proteomes" id="UP000039865"/>
    </source>
</evidence>